<dbReference type="Proteomes" id="UP000230233">
    <property type="component" value="Unassembled WGS sequence"/>
</dbReference>
<proteinExistence type="predicted"/>
<evidence type="ECO:0000313" key="2">
    <source>
        <dbReference type="EMBL" id="PIC14687.1"/>
    </source>
</evidence>
<evidence type="ECO:0000313" key="3">
    <source>
        <dbReference type="Proteomes" id="UP000230233"/>
    </source>
</evidence>
<dbReference type="Pfam" id="PF01827">
    <property type="entry name" value="FTH"/>
    <property type="match status" value="1"/>
</dbReference>
<evidence type="ECO:0000259" key="1">
    <source>
        <dbReference type="PROSITE" id="PS50181"/>
    </source>
</evidence>
<protein>
    <recommendedName>
        <fullName evidence="1">F-box domain-containing protein</fullName>
    </recommendedName>
</protein>
<dbReference type="OrthoDB" id="3256413at2759"/>
<sequence>MFETMEEHSAVVKNNDHYLKTWISNEVLNKTPIFGSYRNFCKSVGQDAMEYPDFEFWYYRFYHGQMDLDYDRSMDPVPKTIMDMPVSLMLKITENLGVVERTHLRSMNKSLKDIVDSQAAIFDEVEINVSDDCMSWKLNDRVFSCELDKQGCKLSTPNKSEIKSDKNFIKKGLEYLIPFFKIPKISVNHLSVSMFDPTSALDDLLPVPFHVRSVNFLATDKNTILPFLSAFIPEQLESIELKNLYTFNEEIMLKFFETKQFKQAKHAKLRGYFKKDDLWRFSHLESFECELDPNEQVDFQKIKEIISTFQQFEACKLTRHNHRDFLLLQTFALALGEQIPDESINIIKHRYQIPESNEYLEFEIEDKVFYCNIKIVKAR</sequence>
<dbReference type="Pfam" id="PF17906">
    <property type="entry name" value="HTH_48"/>
    <property type="match status" value="1"/>
</dbReference>
<gene>
    <name evidence="2" type="ORF">B9Z55_026911</name>
</gene>
<dbReference type="AlphaFoldDB" id="A0A2G5SI33"/>
<dbReference type="EMBL" id="PDUG01000007">
    <property type="protein sequence ID" value="PIC14687.1"/>
    <property type="molecule type" value="Genomic_DNA"/>
</dbReference>
<feature type="domain" description="F-box" evidence="1">
    <location>
        <begin position="78"/>
        <end position="125"/>
    </location>
</feature>
<dbReference type="PROSITE" id="PS50181">
    <property type="entry name" value="FBOX"/>
    <property type="match status" value="1"/>
</dbReference>
<dbReference type="InterPro" id="IPR001810">
    <property type="entry name" value="F-box_dom"/>
</dbReference>
<dbReference type="PANTHER" id="PTHR23015:SF4">
    <property type="entry name" value="DUF38 DOMAIN-CONTAINING PROTEIN-RELATED"/>
    <property type="match status" value="1"/>
</dbReference>
<dbReference type="CDD" id="cd22150">
    <property type="entry name" value="F-box_CeFBXA-like"/>
    <property type="match status" value="1"/>
</dbReference>
<accession>A0A2G5SI33</accession>
<keyword evidence="3" id="KW-1185">Reference proteome</keyword>
<name>A0A2G5SI33_9PELO</name>
<dbReference type="GO" id="GO:0045087">
    <property type="term" value="P:innate immune response"/>
    <property type="evidence" value="ECO:0007669"/>
    <property type="project" value="TreeGrafter"/>
</dbReference>
<dbReference type="InterPro" id="IPR041426">
    <property type="entry name" value="Mos1_HTH"/>
</dbReference>
<dbReference type="InterPro" id="IPR002900">
    <property type="entry name" value="DUF38/FTH_CAE_spp"/>
</dbReference>
<dbReference type="InterPro" id="IPR040161">
    <property type="entry name" value="FB224"/>
</dbReference>
<dbReference type="PANTHER" id="PTHR23015">
    <property type="entry name" value="UNCHARACTERIZED C.ELEGANS PROTEIN"/>
    <property type="match status" value="1"/>
</dbReference>
<reference evidence="3" key="1">
    <citation type="submission" date="2017-10" db="EMBL/GenBank/DDBJ databases">
        <title>Rapid genome shrinkage in a self-fertile nematode reveals novel sperm competition proteins.</title>
        <authorList>
            <person name="Yin D."/>
            <person name="Schwarz E.M."/>
            <person name="Thomas C.G."/>
            <person name="Felde R.L."/>
            <person name="Korf I.F."/>
            <person name="Cutter A.D."/>
            <person name="Schartner C.M."/>
            <person name="Ralston E.J."/>
            <person name="Meyer B.J."/>
            <person name="Haag E.S."/>
        </authorList>
    </citation>
    <scope>NUCLEOTIDE SEQUENCE [LARGE SCALE GENOMIC DNA]</scope>
    <source>
        <strain evidence="3">JU1422</strain>
    </source>
</reference>
<organism evidence="2 3">
    <name type="scientific">Caenorhabditis nigoni</name>
    <dbReference type="NCBI Taxonomy" id="1611254"/>
    <lineage>
        <taxon>Eukaryota</taxon>
        <taxon>Metazoa</taxon>
        <taxon>Ecdysozoa</taxon>
        <taxon>Nematoda</taxon>
        <taxon>Chromadorea</taxon>
        <taxon>Rhabditida</taxon>
        <taxon>Rhabditina</taxon>
        <taxon>Rhabditomorpha</taxon>
        <taxon>Rhabditoidea</taxon>
        <taxon>Rhabditidae</taxon>
        <taxon>Peloderinae</taxon>
        <taxon>Caenorhabditis</taxon>
    </lineage>
</organism>
<comment type="caution">
    <text evidence="2">The sequence shown here is derived from an EMBL/GenBank/DDBJ whole genome shotgun (WGS) entry which is preliminary data.</text>
</comment>